<dbReference type="Proteomes" id="UP000006334">
    <property type="component" value="Unassembled WGS sequence"/>
</dbReference>
<comment type="caution">
    <text evidence="10">The sequence shown here is derived from an EMBL/GenBank/DDBJ whole genome shotgun (WGS) entry which is preliminary data.</text>
</comment>
<keyword evidence="4 8" id="KW-0547">Nucleotide-binding</keyword>
<dbReference type="InterPro" id="IPR002312">
    <property type="entry name" value="Asp/Asn-tRNA-synth_IIb"/>
</dbReference>
<evidence type="ECO:0000256" key="7">
    <source>
        <dbReference type="ARBA" id="ARBA00023146"/>
    </source>
</evidence>
<evidence type="ECO:0000313" key="11">
    <source>
        <dbReference type="Proteomes" id="UP000006334"/>
    </source>
</evidence>
<comment type="subunit">
    <text evidence="8">Homodimer.</text>
</comment>
<dbReference type="GO" id="GO:0005737">
    <property type="term" value="C:cytoplasm"/>
    <property type="evidence" value="ECO:0007669"/>
    <property type="project" value="UniProtKB-SubCell"/>
</dbReference>
<keyword evidence="7 8" id="KW-0030">Aminoacyl-tRNA synthetase</keyword>
<dbReference type="GO" id="GO:0005524">
    <property type="term" value="F:ATP binding"/>
    <property type="evidence" value="ECO:0007669"/>
    <property type="project" value="UniProtKB-UniRule"/>
</dbReference>
<dbReference type="FunFam" id="3.30.930.10:FF:000016">
    <property type="entry name" value="Asparagine--tRNA ligase"/>
    <property type="match status" value="1"/>
</dbReference>
<proteinExistence type="inferred from homology"/>
<dbReference type="InterPro" id="IPR012340">
    <property type="entry name" value="NA-bd_OB-fold"/>
</dbReference>
<dbReference type="NCBIfam" id="TIGR00457">
    <property type="entry name" value="asnS"/>
    <property type="match status" value="1"/>
</dbReference>
<evidence type="ECO:0000256" key="2">
    <source>
        <dbReference type="ARBA" id="ARBA00022490"/>
    </source>
</evidence>
<evidence type="ECO:0000256" key="3">
    <source>
        <dbReference type="ARBA" id="ARBA00022598"/>
    </source>
</evidence>
<reference evidence="10 11" key="1">
    <citation type="journal article" date="2017" name="Antonie Van Leeuwenhoek">
        <title>Rhizobium rhizosphaerae sp. nov., a novel species isolated from rice rhizosphere.</title>
        <authorList>
            <person name="Zhao J.J."/>
            <person name="Zhang J."/>
            <person name="Zhang R.J."/>
            <person name="Zhang C.W."/>
            <person name="Yin H.Q."/>
            <person name="Zhang X.X."/>
        </authorList>
    </citation>
    <scope>NUCLEOTIDE SEQUENCE [LARGE SCALE GENOMIC DNA]</scope>
    <source>
        <strain evidence="10 11">E3</strain>
    </source>
</reference>
<keyword evidence="11" id="KW-1185">Reference proteome</keyword>
<dbReference type="HAMAP" id="MF_00534">
    <property type="entry name" value="Asn_tRNA_synth"/>
    <property type="match status" value="1"/>
</dbReference>
<evidence type="ECO:0000256" key="1">
    <source>
        <dbReference type="ARBA" id="ARBA00008226"/>
    </source>
</evidence>
<dbReference type="RefSeq" id="WP_008842785.1">
    <property type="nucleotide sequence ID" value="NZ_BAEN01000011.1"/>
</dbReference>
<dbReference type="EC" id="6.1.1.22" evidence="8"/>
<keyword evidence="2 8" id="KW-0963">Cytoplasm</keyword>
<evidence type="ECO:0000256" key="5">
    <source>
        <dbReference type="ARBA" id="ARBA00022840"/>
    </source>
</evidence>
<dbReference type="Gene3D" id="3.30.930.10">
    <property type="entry name" value="Bira Bifunctional Protein, Domain 2"/>
    <property type="match status" value="1"/>
</dbReference>
<dbReference type="InterPro" id="IPR045864">
    <property type="entry name" value="aa-tRNA-synth_II/BPL/LPL"/>
</dbReference>
<dbReference type="PANTHER" id="PTHR22594">
    <property type="entry name" value="ASPARTYL/LYSYL-TRNA SYNTHETASE"/>
    <property type="match status" value="1"/>
</dbReference>
<dbReference type="GO" id="GO:0006421">
    <property type="term" value="P:asparaginyl-tRNA aminoacylation"/>
    <property type="evidence" value="ECO:0007669"/>
    <property type="project" value="UniProtKB-UniRule"/>
</dbReference>
<comment type="similarity">
    <text evidence="1 8">Belongs to the class-II aminoacyl-tRNA synthetase family.</text>
</comment>
<dbReference type="InterPro" id="IPR004364">
    <property type="entry name" value="Aa-tRNA-synt_II"/>
</dbReference>
<keyword evidence="5 8" id="KW-0067">ATP-binding</keyword>
<evidence type="ECO:0000256" key="6">
    <source>
        <dbReference type="ARBA" id="ARBA00022917"/>
    </source>
</evidence>
<dbReference type="InterPro" id="IPR006195">
    <property type="entry name" value="aa-tRNA-synth_II"/>
</dbReference>
<evidence type="ECO:0000256" key="4">
    <source>
        <dbReference type="ARBA" id="ARBA00022741"/>
    </source>
</evidence>
<dbReference type="GO" id="GO:0004816">
    <property type="term" value="F:asparagine-tRNA ligase activity"/>
    <property type="evidence" value="ECO:0007669"/>
    <property type="project" value="UniProtKB-UniRule"/>
</dbReference>
<dbReference type="SUPFAM" id="SSF55681">
    <property type="entry name" value="Class II aaRS and biotin synthetases"/>
    <property type="match status" value="1"/>
</dbReference>
<dbReference type="CDD" id="cd04318">
    <property type="entry name" value="EcAsnRS_like_N"/>
    <property type="match status" value="1"/>
</dbReference>
<dbReference type="EMBL" id="BAEN01000011">
    <property type="protein sequence ID" value="GAC12965.1"/>
    <property type="molecule type" value="Genomic_DNA"/>
</dbReference>
<name>K6YNP3_9ALTE</name>
<dbReference type="eggNOG" id="COG0017">
    <property type="taxonomic scope" value="Bacteria"/>
</dbReference>
<dbReference type="InterPro" id="IPR004522">
    <property type="entry name" value="Asn-tRNA-ligase"/>
</dbReference>
<dbReference type="InterPro" id="IPR004365">
    <property type="entry name" value="NA-bd_OB_tRNA"/>
</dbReference>
<dbReference type="PROSITE" id="PS50862">
    <property type="entry name" value="AA_TRNA_LIGASE_II"/>
    <property type="match status" value="1"/>
</dbReference>
<dbReference type="Pfam" id="PF00152">
    <property type="entry name" value="tRNA-synt_2"/>
    <property type="match status" value="1"/>
</dbReference>
<comment type="catalytic activity">
    <reaction evidence="8">
        <text>tRNA(Asn) + L-asparagine + ATP = L-asparaginyl-tRNA(Asn) + AMP + diphosphate + H(+)</text>
        <dbReference type="Rhea" id="RHEA:11180"/>
        <dbReference type="Rhea" id="RHEA-COMP:9659"/>
        <dbReference type="Rhea" id="RHEA-COMP:9674"/>
        <dbReference type="ChEBI" id="CHEBI:15378"/>
        <dbReference type="ChEBI" id="CHEBI:30616"/>
        <dbReference type="ChEBI" id="CHEBI:33019"/>
        <dbReference type="ChEBI" id="CHEBI:58048"/>
        <dbReference type="ChEBI" id="CHEBI:78442"/>
        <dbReference type="ChEBI" id="CHEBI:78515"/>
        <dbReference type="ChEBI" id="CHEBI:456215"/>
        <dbReference type="EC" id="6.1.1.22"/>
    </reaction>
</comment>
<accession>K6YNP3</accession>
<dbReference type="NCBIfam" id="NF003037">
    <property type="entry name" value="PRK03932.1"/>
    <property type="match status" value="1"/>
</dbReference>
<dbReference type="Gene3D" id="2.40.50.140">
    <property type="entry name" value="Nucleic acid-binding proteins"/>
    <property type="match status" value="1"/>
</dbReference>
<organism evidence="10 11">
    <name type="scientific">Aliiglaciecola lipolytica E3</name>
    <dbReference type="NCBI Taxonomy" id="1127673"/>
    <lineage>
        <taxon>Bacteria</taxon>
        <taxon>Pseudomonadati</taxon>
        <taxon>Pseudomonadota</taxon>
        <taxon>Gammaproteobacteria</taxon>
        <taxon>Alteromonadales</taxon>
        <taxon>Alteromonadaceae</taxon>
        <taxon>Aliiglaciecola</taxon>
    </lineage>
</organism>
<dbReference type="STRING" id="1127673.GLIP_0315"/>
<dbReference type="CDD" id="cd00776">
    <property type="entry name" value="AsxRS_core"/>
    <property type="match status" value="1"/>
</dbReference>
<evidence type="ECO:0000256" key="8">
    <source>
        <dbReference type="HAMAP-Rule" id="MF_00534"/>
    </source>
</evidence>
<dbReference type="Pfam" id="PF01336">
    <property type="entry name" value="tRNA_anti-codon"/>
    <property type="match status" value="1"/>
</dbReference>
<dbReference type="SUPFAM" id="SSF50249">
    <property type="entry name" value="Nucleic acid-binding proteins"/>
    <property type="match status" value="1"/>
</dbReference>
<comment type="subcellular location">
    <subcellularLocation>
        <location evidence="8">Cytoplasm</location>
    </subcellularLocation>
</comment>
<dbReference type="PRINTS" id="PR01042">
    <property type="entry name" value="TRNASYNTHASP"/>
</dbReference>
<evidence type="ECO:0000259" key="9">
    <source>
        <dbReference type="PROSITE" id="PS50862"/>
    </source>
</evidence>
<gene>
    <name evidence="8 10" type="primary">asnS</name>
    <name evidence="10" type="ORF">GLIP_0315</name>
</gene>
<evidence type="ECO:0000313" key="10">
    <source>
        <dbReference type="EMBL" id="GAC12965.1"/>
    </source>
</evidence>
<dbReference type="OrthoDB" id="9762036at2"/>
<dbReference type="PANTHER" id="PTHR22594:SF34">
    <property type="entry name" value="ASPARAGINE--TRNA LIGASE, MITOCHONDRIAL-RELATED"/>
    <property type="match status" value="1"/>
</dbReference>
<feature type="domain" description="Aminoacyl-transfer RNA synthetases class-II family profile" evidence="9">
    <location>
        <begin position="138"/>
        <end position="455"/>
    </location>
</feature>
<sequence length="465" mass="52539">MAHAPVVDVLTGKYSIGETLVLKGWVRTRRDSKAGLSFINLHDGSCFDAIQVIALNTMQNYADIQRLTTGCSIAVTGEVKASQGQGQAVEIEASNIEILGWVENPDTYPMSAKRHSIEYLREHAHLRARTNVIGAVTRVRNCLSQAIHRFFHEKGYFWISTPILTASDTEGAGEMFRVSTLDMMNVPKTDKGDVDYSQDFFGKETYLTVSGQLNVETYCTAMSKVYTFGPTFRAENSNTSRHLAEFWMIEPEVAFAELSDVAQLAEDLLKYVFKAVLDERADDMAFFAQHINKDVKNRLEKVISQDFVRMDYTDAIDVLQNCGKKFEFPVDWGVDLSSEHERYLAEEHVGAPIIMQNYPKDIKAFYMRINDDGKTVAAMDVLAPGIGEIIGGSQREERLDVFDRRLEEMGLDKEDYAWYRDLRRYGTVPHSGFGLGFERLVAYVTGMQNVRDVIPFPRSPGNANY</sequence>
<keyword evidence="6 8" id="KW-0648">Protein biosynthesis</keyword>
<dbReference type="AlphaFoldDB" id="K6YNP3"/>
<protein>
    <recommendedName>
        <fullName evidence="8">Asparagine--tRNA ligase</fullName>
        <ecNumber evidence="8">6.1.1.22</ecNumber>
    </recommendedName>
    <alternativeName>
        <fullName evidence="8">Asparaginyl-tRNA synthetase</fullName>
        <shortName evidence="8">AsnRS</shortName>
    </alternativeName>
</protein>
<dbReference type="GO" id="GO:0003676">
    <property type="term" value="F:nucleic acid binding"/>
    <property type="evidence" value="ECO:0007669"/>
    <property type="project" value="InterPro"/>
</dbReference>
<keyword evidence="3 8" id="KW-0436">Ligase</keyword>